<proteinExistence type="predicted"/>
<organism evidence="2 3">
    <name type="scientific">Thermincola ferriacetica</name>
    <dbReference type="NCBI Taxonomy" id="281456"/>
    <lineage>
        <taxon>Bacteria</taxon>
        <taxon>Bacillati</taxon>
        <taxon>Bacillota</taxon>
        <taxon>Clostridia</taxon>
        <taxon>Eubacteriales</taxon>
        <taxon>Thermincolaceae</taxon>
        <taxon>Thermincola</taxon>
    </lineage>
</organism>
<evidence type="ECO:0008006" key="4">
    <source>
        <dbReference type="Google" id="ProtNLM"/>
    </source>
</evidence>
<dbReference type="RefSeq" id="WP_207642449.1">
    <property type="nucleotide sequence ID" value="NZ_LGTE01000017.1"/>
</dbReference>
<reference evidence="3" key="1">
    <citation type="submission" date="2015-07" db="EMBL/GenBank/DDBJ databases">
        <title>Complete Genome of Thermincola ferriacetica strain Z-0001T.</title>
        <authorList>
            <person name="Lusk B."/>
            <person name="Badalamenti J.P."/>
            <person name="Parameswaran P."/>
            <person name="Bond D.R."/>
            <person name="Torres C.I."/>
        </authorList>
    </citation>
    <scope>NUCLEOTIDE SEQUENCE [LARGE SCALE GENOMIC DNA]</scope>
    <source>
        <strain evidence="3">Z-0001</strain>
    </source>
</reference>
<keyword evidence="1" id="KW-0472">Membrane</keyword>
<sequence>MTRELTTMQKNKVAALFLFLAILIFAIVVLRNAWVSDDAYITFRTVNNFVNGYGLTWNVGERVQAYTHPLWMFMVSALYFFTHEAFYTSIFLSLFLSLAAVLILALKIANSRTVAILGILVLTGSKAFIDYSTSGLENPLNHLILALFFLVYFKGEPNQKKLFLLSLIASLGMLNRIDTVLIYFPCLLYAMLRFRKKSGLYWAAIGFTPIVVWELFSLFYYGFPFPNTAYAKLHTGISNAALAVQGIRYFKNSLGLDPLTLVTIIASLVAALLKRERDKLAVAGGIALYLLYIIKIGGDFMSGRFFTVVLFSGVALLCQYHNLGIFGKKQAWMTGLFIITVSLIGPFPPILSNADYGLQRQAIYADGIADERAFYYQASGLLKARKGQIMPNHVWTTAGLEAKKKGPSVVVRKAIGYYGYFAGPAVYIVDEMALSDPLLARLPAKKPWRIGHFERNIPSGYLATLRSGKNQIKDRELAEYYDKLSLVTRGNLFDKRRLLEIWNFNTGKNEYLIKNNQLSTRR</sequence>
<evidence type="ECO:0000313" key="2">
    <source>
        <dbReference type="EMBL" id="KNZ69049.1"/>
    </source>
</evidence>
<keyword evidence="3" id="KW-1185">Reference proteome</keyword>
<feature type="transmembrane region" description="Helical" evidence="1">
    <location>
        <begin position="12"/>
        <end position="34"/>
    </location>
</feature>
<gene>
    <name evidence="2" type="ORF">Tfer_2293</name>
</gene>
<keyword evidence="1" id="KW-0812">Transmembrane</keyword>
<feature type="transmembrane region" description="Helical" evidence="1">
    <location>
        <begin position="332"/>
        <end position="351"/>
    </location>
</feature>
<dbReference type="PATRIC" id="fig|281456.6.peg.2428"/>
<dbReference type="Proteomes" id="UP000037175">
    <property type="component" value="Unassembled WGS sequence"/>
</dbReference>
<dbReference type="EMBL" id="LGTE01000017">
    <property type="protein sequence ID" value="KNZ69049.1"/>
    <property type="molecule type" value="Genomic_DNA"/>
</dbReference>
<accession>A0A0L6W1U3</accession>
<evidence type="ECO:0000256" key="1">
    <source>
        <dbReference type="SAM" id="Phobius"/>
    </source>
</evidence>
<feature type="transmembrane region" description="Helical" evidence="1">
    <location>
        <begin position="254"/>
        <end position="273"/>
    </location>
</feature>
<comment type="caution">
    <text evidence="2">The sequence shown here is derived from an EMBL/GenBank/DDBJ whole genome shotgun (WGS) entry which is preliminary data.</text>
</comment>
<feature type="transmembrane region" description="Helical" evidence="1">
    <location>
        <begin position="86"/>
        <end position="106"/>
    </location>
</feature>
<name>A0A0L6W1U3_9FIRM</name>
<feature type="transmembrane region" description="Helical" evidence="1">
    <location>
        <begin position="199"/>
        <end position="223"/>
    </location>
</feature>
<keyword evidence="1" id="KW-1133">Transmembrane helix</keyword>
<dbReference type="AlphaFoldDB" id="A0A0L6W1U3"/>
<protein>
    <recommendedName>
        <fullName evidence="4">Glycosyltransferase RgtA/B/C/D-like domain-containing protein</fullName>
    </recommendedName>
</protein>
<evidence type="ECO:0000313" key="3">
    <source>
        <dbReference type="Proteomes" id="UP000037175"/>
    </source>
</evidence>
<feature type="transmembrane region" description="Helical" evidence="1">
    <location>
        <begin position="280"/>
        <end position="297"/>
    </location>
</feature>